<dbReference type="EMBL" id="NWTK01000004">
    <property type="protein sequence ID" value="PKR54793.1"/>
    <property type="molecule type" value="Genomic_DNA"/>
</dbReference>
<evidence type="ECO:0000313" key="3">
    <source>
        <dbReference type="Proteomes" id="UP000233597"/>
    </source>
</evidence>
<accession>A0A2N3KWD7</accession>
<dbReference type="InterPro" id="IPR001509">
    <property type="entry name" value="Epimerase_deHydtase"/>
</dbReference>
<gene>
    <name evidence="2" type="ORF">COO20_08655</name>
</gene>
<reference evidence="2 3" key="1">
    <citation type="submission" date="2017-09" db="EMBL/GenBank/DDBJ databases">
        <title>Biodiversity and function of Thalassospira species in the particle-attached aromatic-hydrocarbon-degrading consortia from the surface seawater of the South China Sea.</title>
        <authorList>
            <person name="Dong C."/>
            <person name="Liu R."/>
            <person name="Shao Z."/>
        </authorList>
    </citation>
    <scope>NUCLEOTIDE SEQUENCE [LARGE SCALE GENOMIC DNA]</scope>
    <source>
        <strain evidence="2 3">CSC1P2</strain>
    </source>
</reference>
<dbReference type="RefSeq" id="WP_101265551.1">
    <property type="nucleotide sequence ID" value="NZ_NWTK01000004.1"/>
</dbReference>
<dbReference type="Gene3D" id="3.40.50.720">
    <property type="entry name" value="NAD(P)-binding Rossmann-like Domain"/>
    <property type="match status" value="1"/>
</dbReference>
<feature type="domain" description="NAD-dependent epimerase/dehydratase" evidence="1">
    <location>
        <begin position="6"/>
        <end position="233"/>
    </location>
</feature>
<comment type="caution">
    <text evidence="2">The sequence shown here is derived from an EMBL/GenBank/DDBJ whole genome shotgun (WGS) entry which is preliminary data.</text>
</comment>
<dbReference type="PANTHER" id="PTHR12126">
    <property type="entry name" value="NADH-UBIQUINONE OXIDOREDUCTASE 39 KDA SUBUNIT-RELATED"/>
    <property type="match status" value="1"/>
</dbReference>
<dbReference type="Proteomes" id="UP000233597">
    <property type="component" value="Unassembled WGS sequence"/>
</dbReference>
<proteinExistence type="predicted"/>
<dbReference type="InterPro" id="IPR051207">
    <property type="entry name" value="ComplexI_NDUFA9_subunit"/>
</dbReference>
<dbReference type="OrthoDB" id="9776313at2"/>
<dbReference type="GO" id="GO:0044877">
    <property type="term" value="F:protein-containing complex binding"/>
    <property type="evidence" value="ECO:0007669"/>
    <property type="project" value="TreeGrafter"/>
</dbReference>
<organism evidence="2 3">
    <name type="scientific">Thalassospira marina</name>
    <dbReference type="NCBI Taxonomy" id="2048283"/>
    <lineage>
        <taxon>Bacteria</taxon>
        <taxon>Pseudomonadati</taxon>
        <taxon>Pseudomonadota</taxon>
        <taxon>Alphaproteobacteria</taxon>
        <taxon>Rhodospirillales</taxon>
        <taxon>Thalassospiraceae</taxon>
        <taxon>Thalassospira</taxon>
    </lineage>
</organism>
<dbReference type="CDD" id="cd05271">
    <property type="entry name" value="NDUFA9_like_SDR_a"/>
    <property type="match status" value="1"/>
</dbReference>
<dbReference type="SUPFAM" id="SSF51735">
    <property type="entry name" value="NAD(P)-binding Rossmann-fold domains"/>
    <property type="match status" value="1"/>
</dbReference>
<sequence length="335" mass="37007">MDRRIITVFGGSGFVGRYIVKRLLEAGYNVRVPTRFFERTKKLKPMGYLGQMVPVHCDVSDPEAIRRAVDGADAVINLVGVLYERGSRSFMNMHVVAAKNIAEAAKAAGVKTLVHMSALGANKNPHSLYATSKLAGEKAVRSAFPEAVIFRPSVIFGPEDNFLNKFAAMARVLPFIPVVGTPALPQVDLGKGSIDFFGEGGPKFQPVYVGDVADAFFKAVEDKTLAGETFELGGPEKYSFLQILEDMRELTRQRVCLLPVPFWLASIKAFFLQFLPKPPLTPDQVRMLKTDNVVSDDAKTFADLGIVPNCIETVAPSYLKRFRPPRKSGEFRRFT</sequence>
<evidence type="ECO:0000313" key="2">
    <source>
        <dbReference type="EMBL" id="PKR54793.1"/>
    </source>
</evidence>
<dbReference type="AlphaFoldDB" id="A0A2N3KWD7"/>
<protein>
    <submittedName>
        <fullName evidence="2">Complex I NDUFA9 subunit family protein</fullName>
    </submittedName>
</protein>
<name>A0A2N3KWD7_9PROT</name>
<evidence type="ECO:0000259" key="1">
    <source>
        <dbReference type="Pfam" id="PF01370"/>
    </source>
</evidence>
<dbReference type="InterPro" id="IPR036291">
    <property type="entry name" value="NAD(P)-bd_dom_sf"/>
</dbReference>
<dbReference type="Pfam" id="PF01370">
    <property type="entry name" value="Epimerase"/>
    <property type="match status" value="1"/>
</dbReference>
<dbReference type="PANTHER" id="PTHR12126:SF11">
    <property type="entry name" value="NADH DEHYDROGENASE [UBIQUINONE] 1 ALPHA SUBCOMPLEX SUBUNIT 9, MITOCHONDRIAL"/>
    <property type="match status" value="1"/>
</dbReference>